<keyword evidence="1" id="KW-0472">Membrane</keyword>
<gene>
    <name evidence="3" type="ORF">SAMN05444420_102300</name>
</gene>
<keyword evidence="4" id="KW-1185">Reference proteome</keyword>
<evidence type="ECO:0000313" key="4">
    <source>
        <dbReference type="Proteomes" id="UP000182771"/>
    </source>
</evidence>
<dbReference type="PANTHER" id="PTHR33371:SF4">
    <property type="entry name" value="INTERMEMBRANE PHOSPHOLIPID TRANSPORT SYSTEM BINDING PROTEIN MLAD"/>
    <property type="match status" value="1"/>
</dbReference>
<feature type="transmembrane region" description="Helical" evidence="1">
    <location>
        <begin position="20"/>
        <end position="36"/>
    </location>
</feature>
<feature type="domain" description="Mce/MlaD" evidence="2">
    <location>
        <begin position="46"/>
        <end position="120"/>
    </location>
</feature>
<evidence type="ECO:0000256" key="1">
    <source>
        <dbReference type="SAM" id="Phobius"/>
    </source>
</evidence>
<keyword evidence="1" id="KW-1133">Transmembrane helix</keyword>
<organism evidence="3 4">
    <name type="scientific">Capnocytophaga granulosa</name>
    <dbReference type="NCBI Taxonomy" id="45242"/>
    <lineage>
        <taxon>Bacteria</taxon>
        <taxon>Pseudomonadati</taxon>
        <taxon>Bacteroidota</taxon>
        <taxon>Flavobacteriia</taxon>
        <taxon>Flavobacteriales</taxon>
        <taxon>Flavobacteriaceae</taxon>
        <taxon>Capnocytophaga</taxon>
    </lineage>
</organism>
<keyword evidence="1" id="KW-0812">Transmembrane</keyword>
<name>A0A1H2TSD2_9FLAO</name>
<dbReference type="EMBL" id="FNND01000002">
    <property type="protein sequence ID" value="SDW46762.1"/>
    <property type="molecule type" value="Genomic_DNA"/>
</dbReference>
<dbReference type="AlphaFoldDB" id="A0A1H2TSD2"/>
<proteinExistence type="predicted"/>
<dbReference type="Pfam" id="PF02470">
    <property type="entry name" value="MlaD"/>
    <property type="match status" value="1"/>
</dbReference>
<accession>A0A1H2TSD2</accession>
<dbReference type="InterPro" id="IPR052336">
    <property type="entry name" value="MlaD_Phospholipid_Transporter"/>
</dbReference>
<dbReference type="InterPro" id="IPR003399">
    <property type="entry name" value="Mce/MlaD"/>
</dbReference>
<reference evidence="3 4" key="1">
    <citation type="submission" date="2016-10" db="EMBL/GenBank/DDBJ databases">
        <authorList>
            <person name="Varghese N."/>
            <person name="Submissions S."/>
        </authorList>
    </citation>
    <scope>NUCLEOTIDE SEQUENCE [LARGE SCALE GENOMIC DNA]</scope>
    <source>
        <strain evidence="3 4">DSM 11449</strain>
    </source>
</reference>
<dbReference type="Proteomes" id="UP000182771">
    <property type="component" value="Unassembled WGS sequence"/>
</dbReference>
<evidence type="ECO:0000313" key="3">
    <source>
        <dbReference type="EMBL" id="SDW46762.1"/>
    </source>
</evidence>
<dbReference type="PANTHER" id="PTHR33371">
    <property type="entry name" value="INTERMEMBRANE PHOSPHOLIPID TRANSPORT SYSTEM BINDING PROTEIN MLAD-RELATED"/>
    <property type="match status" value="1"/>
</dbReference>
<sequence length="330" mass="35719">MPRNFISNIVKISKEAKTAIIVLIGIASFIFGVSFVKSSSLFNTDKDYYAVFSHSAGLQSGTNVTANGVNIGTVKQVKIDPQTAKVIVTFSVKKDFTFSKSTKAEIYTSLIGNTGLQLLPALDGAPLAQAGDTLSSHIQASLMDAIGENLEPTAKNLNKVLTSVDSLMLAFSNTLNAKAQQDIKESLANLNVTLQNMNKASVSLNNLLASSQAPLHKSLANVETLSGNFVQLSDSLSKLQVGKLMTQVEGTLNQVNDLLQKIEKGNGTVSKLLTDPKLYNNLQTATSELGLLMEDIRLNPKRYVHISVFGKRNQEYETPKKVETPISERN</sequence>
<comment type="caution">
    <text evidence="3">The sequence shown here is derived from an EMBL/GenBank/DDBJ whole genome shotgun (WGS) entry which is preliminary data.</text>
</comment>
<evidence type="ECO:0000259" key="2">
    <source>
        <dbReference type="Pfam" id="PF02470"/>
    </source>
</evidence>
<protein>
    <submittedName>
        <fullName evidence="3">Phospholipid/cholesterol/gamma-HCH transport system substrate-binding protein</fullName>
    </submittedName>
</protein>